<evidence type="ECO:0000256" key="2">
    <source>
        <dbReference type="ARBA" id="ARBA00022737"/>
    </source>
</evidence>
<evidence type="ECO:0000313" key="8">
    <source>
        <dbReference type="Proteomes" id="UP000694700"/>
    </source>
</evidence>
<keyword evidence="1" id="KW-0479">Metal-binding</keyword>
<dbReference type="PANTHER" id="PTHR23235:SF178">
    <property type="entry name" value="C2H2-TYPE DOMAIN-CONTAINING PROTEIN-RELATED"/>
    <property type="match status" value="1"/>
</dbReference>
<evidence type="ECO:0000313" key="7">
    <source>
        <dbReference type="Ensembl" id="ENSCCRP00015031403.1"/>
    </source>
</evidence>
<dbReference type="Ensembl" id="ENSCCRT00015032515.1">
    <property type="protein sequence ID" value="ENSCCRP00015031403.1"/>
    <property type="gene ID" value="ENSCCRG00015013183.1"/>
</dbReference>
<evidence type="ECO:0000256" key="5">
    <source>
        <dbReference type="PROSITE-ProRule" id="PRU00042"/>
    </source>
</evidence>
<sequence length="100" mass="11542">MRIHTGEKPFTCDQCGKRFTRTGHFKRHVNIHTGEKLHICDQCGKTFVRASHLKGHLKIHSKVYSRKEVQQTQSCLTLRWETLECSVSEQLNCVSSVDSE</sequence>
<evidence type="ECO:0000259" key="6">
    <source>
        <dbReference type="PROSITE" id="PS50157"/>
    </source>
</evidence>
<proteinExistence type="predicted"/>
<dbReference type="PANTHER" id="PTHR23235">
    <property type="entry name" value="KRUEPPEL-LIKE TRANSCRIPTION FACTOR"/>
    <property type="match status" value="1"/>
</dbReference>
<dbReference type="GO" id="GO:0000978">
    <property type="term" value="F:RNA polymerase II cis-regulatory region sequence-specific DNA binding"/>
    <property type="evidence" value="ECO:0007669"/>
    <property type="project" value="TreeGrafter"/>
</dbReference>
<evidence type="ECO:0000256" key="1">
    <source>
        <dbReference type="ARBA" id="ARBA00022723"/>
    </source>
</evidence>
<dbReference type="PROSITE" id="PS50157">
    <property type="entry name" value="ZINC_FINGER_C2H2_2"/>
    <property type="match status" value="2"/>
</dbReference>
<dbReference type="FunFam" id="3.30.160.60:FF:000912">
    <property type="entry name" value="Zinc finger protein 660"/>
    <property type="match status" value="1"/>
</dbReference>
<dbReference type="InterPro" id="IPR036236">
    <property type="entry name" value="Znf_C2H2_sf"/>
</dbReference>
<evidence type="ECO:0000256" key="3">
    <source>
        <dbReference type="ARBA" id="ARBA00022771"/>
    </source>
</evidence>
<protein>
    <recommendedName>
        <fullName evidence="6">C2H2-type domain-containing protein</fullName>
    </recommendedName>
</protein>
<dbReference type="GO" id="GO:0008270">
    <property type="term" value="F:zinc ion binding"/>
    <property type="evidence" value="ECO:0007669"/>
    <property type="project" value="UniProtKB-KW"/>
</dbReference>
<name>A0A8C1U3K2_CYPCA</name>
<dbReference type="Pfam" id="PF00096">
    <property type="entry name" value="zf-C2H2"/>
    <property type="match status" value="2"/>
</dbReference>
<dbReference type="Gene3D" id="3.30.160.60">
    <property type="entry name" value="Classic Zinc Finger"/>
    <property type="match status" value="2"/>
</dbReference>
<organism evidence="7 8">
    <name type="scientific">Cyprinus carpio</name>
    <name type="common">Common carp</name>
    <dbReference type="NCBI Taxonomy" id="7962"/>
    <lineage>
        <taxon>Eukaryota</taxon>
        <taxon>Metazoa</taxon>
        <taxon>Chordata</taxon>
        <taxon>Craniata</taxon>
        <taxon>Vertebrata</taxon>
        <taxon>Euteleostomi</taxon>
        <taxon>Actinopterygii</taxon>
        <taxon>Neopterygii</taxon>
        <taxon>Teleostei</taxon>
        <taxon>Ostariophysi</taxon>
        <taxon>Cypriniformes</taxon>
        <taxon>Cyprinidae</taxon>
        <taxon>Cyprininae</taxon>
        <taxon>Cyprinus</taxon>
    </lineage>
</organism>
<evidence type="ECO:0000256" key="4">
    <source>
        <dbReference type="ARBA" id="ARBA00022833"/>
    </source>
</evidence>
<dbReference type="InterPro" id="IPR013087">
    <property type="entry name" value="Znf_C2H2_type"/>
</dbReference>
<feature type="domain" description="C2H2-type" evidence="6">
    <location>
        <begin position="10"/>
        <end position="37"/>
    </location>
</feature>
<reference evidence="7" key="1">
    <citation type="submission" date="2025-08" db="UniProtKB">
        <authorList>
            <consortium name="Ensembl"/>
        </authorList>
    </citation>
    <scope>IDENTIFICATION</scope>
</reference>
<accession>A0A8C1U3K2</accession>
<keyword evidence="4" id="KW-0862">Zinc</keyword>
<keyword evidence="3 5" id="KW-0863">Zinc-finger</keyword>
<dbReference type="PROSITE" id="PS00028">
    <property type="entry name" value="ZINC_FINGER_C2H2_1"/>
    <property type="match status" value="2"/>
</dbReference>
<dbReference type="AlphaFoldDB" id="A0A8C1U3K2"/>
<dbReference type="SUPFAM" id="SSF57667">
    <property type="entry name" value="beta-beta-alpha zinc fingers"/>
    <property type="match status" value="1"/>
</dbReference>
<keyword evidence="2" id="KW-0677">Repeat</keyword>
<feature type="domain" description="C2H2-type" evidence="6">
    <location>
        <begin position="38"/>
        <end position="65"/>
    </location>
</feature>
<dbReference type="GO" id="GO:0000981">
    <property type="term" value="F:DNA-binding transcription factor activity, RNA polymerase II-specific"/>
    <property type="evidence" value="ECO:0007669"/>
    <property type="project" value="TreeGrafter"/>
</dbReference>
<dbReference type="SMART" id="SM00355">
    <property type="entry name" value="ZnF_C2H2"/>
    <property type="match status" value="2"/>
</dbReference>
<dbReference type="Proteomes" id="UP000694700">
    <property type="component" value="Unplaced"/>
</dbReference>
<dbReference type="FunFam" id="3.30.160.60:FF:001952">
    <property type="entry name" value="Zgc:174623 protein"/>
    <property type="match status" value="1"/>
</dbReference>